<dbReference type="AlphaFoldDB" id="A0AAV2SWM0"/>
<protein>
    <submittedName>
        <fullName evidence="1">Uncharacterized protein</fullName>
    </submittedName>
</protein>
<dbReference type="EMBL" id="CAXLJL010000002">
    <property type="protein sequence ID" value="CAL5129548.1"/>
    <property type="molecule type" value="Genomic_DNA"/>
</dbReference>
<evidence type="ECO:0000313" key="2">
    <source>
        <dbReference type="Proteomes" id="UP001497525"/>
    </source>
</evidence>
<evidence type="ECO:0000313" key="1">
    <source>
        <dbReference type="EMBL" id="CAL5129548.1"/>
    </source>
</evidence>
<proteinExistence type="predicted"/>
<dbReference type="Proteomes" id="UP001497525">
    <property type="component" value="Unassembled WGS sequence"/>
</dbReference>
<name>A0AAV2SWM0_CALDB</name>
<reference evidence="1" key="1">
    <citation type="submission" date="2024-06" db="EMBL/GenBank/DDBJ databases">
        <authorList>
            <person name="Liu X."/>
            <person name="Lenzi L."/>
            <person name="Haldenby T S."/>
            <person name="Uol C."/>
        </authorList>
    </citation>
    <scope>NUCLEOTIDE SEQUENCE</scope>
</reference>
<organism evidence="1 2">
    <name type="scientific">Calicophoron daubneyi</name>
    <name type="common">Rumen fluke</name>
    <name type="synonym">Paramphistomum daubneyi</name>
    <dbReference type="NCBI Taxonomy" id="300641"/>
    <lineage>
        <taxon>Eukaryota</taxon>
        <taxon>Metazoa</taxon>
        <taxon>Spiralia</taxon>
        <taxon>Lophotrochozoa</taxon>
        <taxon>Platyhelminthes</taxon>
        <taxon>Trematoda</taxon>
        <taxon>Digenea</taxon>
        <taxon>Plagiorchiida</taxon>
        <taxon>Pronocephalata</taxon>
        <taxon>Paramphistomoidea</taxon>
        <taxon>Paramphistomidae</taxon>
        <taxon>Calicophoron</taxon>
    </lineage>
</organism>
<sequence>MTSSEGCVLLPKSPRPSEFYATLILVRATYTVVLGSRCNGLVELSGLLFQTKFTVQLKCPKKLTIRMRNISTVCQM</sequence>
<gene>
    <name evidence="1" type="ORF">CDAUBV1_LOCUS593</name>
</gene>
<comment type="caution">
    <text evidence="1">The sequence shown here is derived from an EMBL/GenBank/DDBJ whole genome shotgun (WGS) entry which is preliminary data.</text>
</comment>
<accession>A0AAV2SWM0</accession>